<organism evidence="1 2">
    <name type="scientific">Bradyrhizobium japonicum</name>
    <dbReference type="NCBI Taxonomy" id="375"/>
    <lineage>
        <taxon>Bacteria</taxon>
        <taxon>Pseudomonadati</taxon>
        <taxon>Pseudomonadota</taxon>
        <taxon>Alphaproteobacteria</taxon>
        <taxon>Hyphomicrobiales</taxon>
        <taxon>Nitrobacteraceae</taxon>
        <taxon>Bradyrhizobium</taxon>
    </lineage>
</organism>
<name>A0A0A3XN70_BRAJP</name>
<dbReference type="AlphaFoldDB" id="A0A0A3XN70"/>
<evidence type="ECO:0000313" key="1">
    <source>
        <dbReference type="EMBL" id="KGT75835.1"/>
    </source>
</evidence>
<sequence>MSVITIHPLLDGSPCLDTVRAQRVAKVAEMASRLVETGAFVDHGDSVMVLASFGYSLFEVHALVADARQVAAEHVVAMEMCEP</sequence>
<dbReference type="EMBL" id="JRPN01000024">
    <property type="protein sequence ID" value="KGT75835.1"/>
    <property type="molecule type" value="Genomic_DNA"/>
</dbReference>
<protein>
    <submittedName>
        <fullName evidence="1">Uncharacterized protein</fullName>
    </submittedName>
</protein>
<dbReference type="Proteomes" id="UP000030377">
    <property type="component" value="Unassembled WGS sequence"/>
</dbReference>
<proteinExistence type="predicted"/>
<comment type="caution">
    <text evidence="1">The sequence shown here is derived from an EMBL/GenBank/DDBJ whole genome shotgun (WGS) entry which is preliminary data.</text>
</comment>
<dbReference type="RefSeq" id="WP_041958612.1">
    <property type="nucleotide sequence ID" value="NZ_JRPN01000024.1"/>
</dbReference>
<gene>
    <name evidence="1" type="ORF">MA20_32115</name>
</gene>
<accession>A0A0A3XN70</accession>
<evidence type="ECO:0000313" key="2">
    <source>
        <dbReference type="Proteomes" id="UP000030377"/>
    </source>
</evidence>
<reference evidence="1 2" key="1">
    <citation type="submission" date="2014-09" db="EMBL/GenBank/DDBJ databases">
        <title>Draft genome of Bradyrhizobium japonicum Is-34.</title>
        <authorList>
            <person name="Tsurumaru H."/>
            <person name="Yamakawa T."/>
            <person name="Hashimoto S."/>
            <person name="Okizaki K."/>
            <person name="Kanesaki Y."/>
            <person name="Yoshikawa H."/>
            <person name="Yajima S."/>
        </authorList>
    </citation>
    <scope>NUCLEOTIDE SEQUENCE [LARGE SCALE GENOMIC DNA]</scope>
    <source>
        <strain evidence="1 2">Is-34</strain>
    </source>
</reference>